<dbReference type="RefSeq" id="WP_009133621.1">
    <property type="nucleotide sequence ID" value="NZ_CP102250.1"/>
</dbReference>
<feature type="domain" description="Sulfatase-modifying factor enzyme-like" evidence="8">
    <location>
        <begin position="225"/>
        <end position="478"/>
    </location>
</feature>
<dbReference type="PANTHER" id="PTHR23150:SF19">
    <property type="entry name" value="FORMYLGLYCINE-GENERATING ENZYME"/>
    <property type="match status" value="1"/>
</dbReference>
<evidence type="ECO:0000256" key="3">
    <source>
        <dbReference type="ARBA" id="ARBA00022617"/>
    </source>
</evidence>
<organism evidence="9 10">
    <name type="scientific">Alistipes indistinctus YIT 12060</name>
    <dbReference type="NCBI Taxonomy" id="742725"/>
    <lineage>
        <taxon>Bacteria</taxon>
        <taxon>Pseudomonadati</taxon>
        <taxon>Bacteroidota</taxon>
        <taxon>Bacteroidia</taxon>
        <taxon>Bacteroidales</taxon>
        <taxon>Rikenellaceae</taxon>
        <taxon>Alistipes</taxon>
    </lineage>
</organism>
<dbReference type="eggNOG" id="COG3005">
    <property type="taxonomic scope" value="Bacteria"/>
</dbReference>
<keyword evidence="2" id="KW-0813">Transport</keyword>
<feature type="domain" description="NapC/NirT cytochrome c N-terminal" evidence="7">
    <location>
        <begin position="13"/>
        <end position="179"/>
    </location>
</feature>
<keyword evidence="3" id="KW-0349">Heme</keyword>
<proteinExistence type="predicted"/>
<gene>
    <name evidence="9" type="ORF">HMPREF9450_00815</name>
</gene>
<dbReference type="PANTHER" id="PTHR23150">
    <property type="entry name" value="SULFATASE MODIFYING FACTOR 1, 2"/>
    <property type="match status" value="1"/>
</dbReference>
<dbReference type="GO" id="GO:0046872">
    <property type="term" value="F:metal ion binding"/>
    <property type="evidence" value="ECO:0007669"/>
    <property type="project" value="UniProtKB-KW"/>
</dbReference>
<evidence type="ECO:0000256" key="2">
    <source>
        <dbReference type="ARBA" id="ARBA00022448"/>
    </source>
</evidence>
<dbReference type="SUPFAM" id="SSF56436">
    <property type="entry name" value="C-type lectin-like"/>
    <property type="match status" value="1"/>
</dbReference>
<keyword evidence="10" id="KW-1185">Reference proteome</keyword>
<dbReference type="InterPro" id="IPR005532">
    <property type="entry name" value="SUMF_dom"/>
</dbReference>
<comment type="caution">
    <text evidence="9">The sequence shown here is derived from an EMBL/GenBank/DDBJ whole genome shotgun (WGS) entry which is preliminary data.</text>
</comment>
<dbReference type="PATRIC" id="fig|742725.3.peg.869"/>
<protein>
    <submittedName>
        <fullName evidence="9">Uncharacterized protein</fullName>
    </submittedName>
</protein>
<dbReference type="InterPro" id="IPR005126">
    <property type="entry name" value="NapC/NirT_cyt_c_N"/>
</dbReference>
<dbReference type="InterPro" id="IPR051043">
    <property type="entry name" value="Sulfatase_Mod_Factor_Kinase"/>
</dbReference>
<dbReference type="GeneID" id="92816169"/>
<dbReference type="STRING" id="742725.HMPREF9450_00815"/>
<dbReference type="EMBL" id="ADLD01000009">
    <property type="protein sequence ID" value="EHB92611.1"/>
    <property type="molecule type" value="Genomic_DNA"/>
</dbReference>
<dbReference type="HOGENOM" id="CLU_551789_0_0_10"/>
<dbReference type="Proteomes" id="UP000006008">
    <property type="component" value="Unassembled WGS sequence"/>
</dbReference>
<reference evidence="9 10" key="1">
    <citation type="submission" date="2011-08" db="EMBL/GenBank/DDBJ databases">
        <title>The Genome Sequence of Alistipes indistinctus YIT 12060.</title>
        <authorList>
            <consortium name="The Broad Institute Genome Sequencing Platform"/>
            <person name="Earl A."/>
            <person name="Ward D."/>
            <person name="Feldgarden M."/>
            <person name="Gevers D."/>
            <person name="Morotomi M."/>
            <person name="Young S.K."/>
            <person name="Zeng Q."/>
            <person name="Gargeya S."/>
            <person name="Fitzgerald M."/>
            <person name="Haas B."/>
            <person name="Abouelleil A."/>
            <person name="Alvarado L."/>
            <person name="Arachchi H.M."/>
            <person name="Berlin A."/>
            <person name="Brown A."/>
            <person name="Chapman S.B."/>
            <person name="Chen Z."/>
            <person name="Dunbar C."/>
            <person name="Freedman E."/>
            <person name="Gearin G."/>
            <person name="Gellesch M."/>
            <person name="Goldberg J."/>
            <person name="Griggs A."/>
            <person name="Gujja S."/>
            <person name="Heiman D."/>
            <person name="Howarth C."/>
            <person name="Larson L."/>
            <person name="Lui A."/>
            <person name="MacDonald P.J.P."/>
            <person name="Montmayeur A."/>
            <person name="Murphy C."/>
            <person name="Neiman D."/>
            <person name="Pearson M."/>
            <person name="Priest M."/>
            <person name="Roberts A."/>
            <person name="Saif S."/>
            <person name="Shea T."/>
            <person name="Shenoy N."/>
            <person name="Sisk P."/>
            <person name="Stolte C."/>
            <person name="Sykes S."/>
            <person name="Wortman J."/>
            <person name="Nusbaum C."/>
            <person name="Birren B."/>
        </authorList>
    </citation>
    <scope>NUCLEOTIDE SEQUENCE [LARGE SCALE GENOMIC DNA]</scope>
    <source>
        <strain evidence="9 10">YIT 12060</strain>
    </source>
</reference>
<dbReference type="AlphaFoldDB" id="G5H6X2"/>
<dbReference type="Pfam" id="PF03264">
    <property type="entry name" value="Cytochrom_NNT"/>
    <property type="match status" value="1"/>
</dbReference>
<evidence type="ECO:0000313" key="10">
    <source>
        <dbReference type="Proteomes" id="UP000006008"/>
    </source>
</evidence>
<dbReference type="InterPro" id="IPR042095">
    <property type="entry name" value="SUMF_sf"/>
</dbReference>
<dbReference type="InterPro" id="IPR016187">
    <property type="entry name" value="CTDL_fold"/>
</dbReference>
<dbReference type="OrthoDB" id="9768004at2"/>
<name>G5H6X2_9BACT</name>
<accession>G5H6X2</accession>
<comment type="subcellular location">
    <subcellularLocation>
        <location evidence="1">Cell envelope</location>
    </subcellularLocation>
</comment>
<evidence type="ECO:0000256" key="4">
    <source>
        <dbReference type="ARBA" id="ARBA00022723"/>
    </source>
</evidence>
<evidence type="ECO:0000256" key="6">
    <source>
        <dbReference type="ARBA" id="ARBA00023004"/>
    </source>
</evidence>
<sequence>MSSSQTKKPRKNRRKIVLFTLFGVAVGVSVTIALNRVYMKTSTDEYCMSCHVHEAADKSWKLSVHHNSKSGVTTGCAECHLPPKGSANYFFTKLRSGAKDVWSYFFKDTEKIDWESKGQLEYAQKIVFNESCKECHRQLFPARLTDEGVTAHLYYEENEEKLGLQCISCHLDVGHYDPNYKHAKMQGVPQTAAKGDPFTAPAEVTAFENFTERIPGTTVSFGMKAIPGGSFRMGSPPDEPFRREDEGPVRNVTLSSFFIGEAEVTWDMYWAFYAETMSEGRTPPELVYANNSDPDVDAISGPTPPFGIPDQGWGGGDRPAITMTHYAAETFCQWLSKKTGKKYRLPTEAEWEYATRGGTETPYFFPGDPKKFSNEGFWRKLFKADTAGIARYVVYVNDSKNRTEEPSAVQPNPFGLKNTLGNVMEYCADWYAPDAYSKMPDGAIDPKGPAGGEEHVVRGGAFTDDASVLRSAARSHTRHKEWLKTDPQQPQSIWWYSDIRAIGFRVVCEYDDPAGTTELK</sequence>
<dbReference type="Gene3D" id="3.90.1580.10">
    <property type="entry name" value="paralog of FGE (formylglycine-generating enzyme)"/>
    <property type="match status" value="1"/>
</dbReference>
<dbReference type="Gene3D" id="1.10.3820.10">
    <property type="entry name" value="Di-heme elbow motif domain"/>
    <property type="match status" value="1"/>
</dbReference>
<dbReference type="Pfam" id="PF03781">
    <property type="entry name" value="FGE-sulfatase"/>
    <property type="match status" value="1"/>
</dbReference>
<evidence type="ECO:0000313" key="9">
    <source>
        <dbReference type="EMBL" id="EHB92611.1"/>
    </source>
</evidence>
<dbReference type="GO" id="GO:0120147">
    <property type="term" value="F:formylglycine-generating oxidase activity"/>
    <property type="evidence" value="ECO:0007669"/>
    <property type="project" value="TreeGrafter"/>
</dbReference>
<dbReference type="InterPro" id="IPR038266">
    <property type="entry name" value="NapC/NirT_cytc_sf"/>
</dbReference>
<dbReference type="SUPFAM" id="SSF48695">
    <property type="entry name" value="Multiheme cytochromes"/>
    <property type="match status" value="1"/>
</dbReference>
<dbReference type="GO" id="GO:0030313">
    <property type="term" value="C:cell envelope"/>
    <property type="evidence" value="ECO:0007669"/>
    <property type="project" value="UniProtKB-SubCell"/>
</dbReference>
<keyword evidence="6" id="KW-0408">Iron</keyword>
<keyword evidence="4" id="KW-0479">Metal-binding</keyword>
<dbReference type="eggNOG" id="COG1262">
    <property type="taxonomic scope" value="Bacteria"/>
</dbReference>
<evidence type="ECO:0000256" key="1">
    <source>
        <dbReference type="ARBA" id="ARBA00004196"/>
    </source>
</evidence>
<keyword evidence="5" id="KW-0249">Electron transport</keyword>
<dbReference type="InterPro" id="IPR036280">
    <property type="entry name" value="Multihaem_cyt_sf"/>
</dbReference>
<evidence type="ECO:0000259" key="8">
    <source>
        <dbReference type="Pfam" id="PF03781"/>
    </source>
</evidence>
<evidence type="ECO:0000259" key="7">
    <source>
        <dbReference type="Pfam" id="PF03264"/>
    </source>
</evidence>
<evidence type="ECO:0000256" key="5">
    <source>
        <dbReference type="ARBA" id="ARBA00022982"/>
    </source>
</evidence>